<dbReference type="AlphaFoldDB" id="A0A9Q9DWN0"/>
<dbReference type="InterPro" id="IPR037175">
    <property type="entry name" value="KFase_sf"/>
</dbReference>
<evidence type="ECO:0000256" key="6">
    <source>
        <dbReference type="ARBA" id="ARBA00023026"/>
    </source>
</evidence>
<evidence type="ECO:0000313" key="10">
    <source>
        <dbReference type="Proteomes" id="UP001056012"/>
    </source>
</evidence>
<keyword evidence="6" id="KW-0843">Virulence</keyword>
<evidence type="ECO:0000256" key="7">
    <source>
        <dbReference type="ARBA" id="ARBA00047565"/>
    </source>
</evidence>
<dbReference type="GO" id="GO:0004061">
    <property type="term" value="F:arylformamidase activity"/>
    <property type="evidence" value="ECO:0007669"/>
    <property type="project" value="InterPro"/>
</dbReference>
<sequence length="656" mass="74591">MASKEYKFPAFDDAPKVEGMPQGNLWGFFDENGKKDEVGTINLLTPSVVKAASKEIQTGESIQLDWELHNVQFPGFNRKPFAQTHIDFCTFSSFVANDDEIYINTQAGSQWDSLKHFAHQATSTYYNGLTHEEAAHSVTNGTHNWCERGGIVGRGVLCDWLRWYEETKGKEAPSAVSRHEIPVEEIEETLKWQGTEVRQGDILLIRMGYVRWHNNANEAERKSGTCDNSVAIGLQASERTVRWLYDRHFAALVGDNIAFEAWPPKFEEGWCLHEWLLVHWGTAIGEMWDLEKLSEKYTTERKGSVHHDTHATPPQFIQREHWRYQSMRRADLENDPDIFDLSKRHEFSEERKDIWRPAGIIPAAQIEAACQAYAGGKPLSVPVEDAQIFEHRDFPGLQVISNLLPPETQVLFTSCLMHRDLADPGHKINLQADYDIPYPPKPTSEAMRFDSSFFLRERSAADDSLVPKSSDKQKLLNEQFLYSKLRWLTLGEQYDWPTRSYAKHATPFPEDLSRLVTGLFPHIRPESGVVLMYSAKDFMPVHRDVSEQCQRALASFSVGCDGIFIMAKGEDNGEGENAPRSVAIRVHSGDVVHLTGDARWAWHAMARSIPSTCPPHLANWPVGTPGATSAEEKAYKKWKGYMGTKRINVSCRQVWD</sequence>
<organism evidence="9 10">
    <name type="scientific">Curvularia clavata</name>
    <dbReference type="NCBI Taxonomy" id="95742"/>
    <lineage>
        <taxon>Eukaryota</taxon>
        <taxon>Fungi</taxon>
        <taxon>Dikarya</taxon>
        <taxon>Ascomycota</taxon>
        <taxon>Pezizomycotina</taxon>
        <taxon>Dothideomycetes</taxon>
        <taxon>Pleosporomycetidae</taxon>
        <taxon>Pleosporales</taxon>
        <taxon>Pleosporineae</taxon>
        <taxon>Pleosporaceae</taxon>
        <taxon>Curvularia</taxon>
    </lineage>
</organism>
<dbReference type="GO" id="GO:0019441">
    <property type="term" value="P:L-tryptophan catabolic process to kynurenine"/>
    <property type="evidence" value="ECO:0007669"/>
    <property type="project" value="InterPro"/>
</dbReference>
<evidence type="ECO:0000313" key="9">
    <source>
        <dbReference type="EMBL" id="USP82042.1"/>
    </source>
</evidence>
<dbReference type="InterPro" id="IPR007325">
    <property type="entry name" value="KFase/CYL"/>
</dbReference>
<dbReference type="SUPFAM" id="SSF51197">
    <property type="entry name" value="Clavaminate synthase-like"/>
    <property type="match status" value="1"/>
</dbReference>
<evidence type="ECO:0000256" key="4">
    <source>
        <dbReference type="ARBA" id="ARBA00022723"/>
    </source>
</evidence>
<dbReference type="SUPFAM" id="SSF102198">
    <property type="entry name" value="Putative cyclase"/>
    <property type="match status" value="1"/>
</dbReference>
<dbReference type="Pfam" id="PF13532">
    <property type="entry name" value="2OG-FeII_Oxy_2"/>
    <property type="match status" value="1"/>
</dbReference>
<dbReference type="PANTHER" id="PTHR34861:SF10">
    <property type="entry name" value="CYCLASE"/>
    <property type="match status" value="1"/>
</dbReference>
<dbReference type="InterPro" id="IPR037151">
    <property type="entry name" value="AlkB-like_sf"/>
</dbReference>
<evidence type="ECO:0000259" key="8">
    <source>
        <dbReference type="Pfam" id="PF13532"/>
    </source>
</evidence>
<evidence type="ECO:0000256" key="2">
    <source>
        <dbReference type="ARBA" id="ARBA00007879"/>
    </source>
</evidence>
<comment type="similarity">
    <text evidence="2">Belongs to the alkB family.</text>
</comment>
<evidence type="ECO:0000256" key="1">
    <source>
        <dbReference type="ARBA" id="ARBA00007865"/>
    </source>
</evidence>
<protein>
    <recommendedName>
        <fullName evidence="3">mRNA N(6)-methyladenine demethylase</fullName>
        <ecNumber evidence="3">1.14.11.53</ecNumber>
    </recommendedName>
</protein>
<comment type="similarity">
    <text evidence="1">Belongs to the Cyclase 1 superfamily.</text>
</comment>
<dbReference type="Gene3D" id="2.60.120.590">
    <property type="entry name" value="Alpha-ketoglutarate-dependent dioxygenase AlkB-like"/>
    <property type="match status" value="1"/>
</dbReference>
<evidence type="ECO:0000256" key="5">
    <source>
        <dbReference type="ARBA" id="ARBA00023002"/>
    </source>
</evidence>
<dbReference type="EMBL" id="CP089280">
    <property type="protein sequence ID" value="USP82042.1"/>
    <property type="molecule type" value="Genomic_DNA"/>
</dbReference>
<dbReference type="Gene3D" id="3.50.30.50">
    <property type="entry name" value="Putative cyclase"/>
    <property type="match status" value="1"/>
</dbReference>
<proteinExistence type="inferred from homology"/>
<dbReference type="Proteomes" id="UP001056012">
    <property type="component" value="Chromosome 7"/>
</dbReference>
<dbReference type="GO" id="GO:0046872">
    <property type="term" value="F:metal ion binding"/>
    <property type="evidence" value="ECO:0007669"/>
    <property type="project" value="UniProtKB-KW"/>
</dbReference>
<dbReference type="Pfam" id="PF04199">
    <property type="entry name" value="Cyclase"/>
    <property type="match status" value="1"/>
</dbReference>
<keyword evidence="5" id="KW-0560">Oxidoreductase</keyword>
<comment type="catalytic activity">
    <reaction evidence="7">
        <text>an N(6)-methyladenosine in mRNA + 2-oxoglutarate + O2 = an adenosine in mRNA + formaldehyde + succinate + CO2</text>
        <dbReference type="Rhea" id="RHEA:49520"/>
        <dbReference type="Rhea" id="RHEA-COMP:12414"/>
        <dbReference type="Rhea" id="RHEA-COMP:12417"/>
        <dbReference type="ChEBI" id="CHEBI:15379"/>
        <dbReference type="ChEBI" id="CHEBI:16526"/>
        <dbReference type="ChEBI" id="CHEBI:16810"/>
        <dbReference type="ChEBI" id="CHEBI:16842"/>
        <dbReference type="ChEBI" id="CHEBI:30031"/>
        <dbReference type="ChEBI" id="CHEBI:74411"/>
        <dbReference type="ChEBI" id="CHEBI:74449"/>
        <dbReference type="EC" id="1.14.11.53"/>
    </reaction>
    <physiologicalReaction direction="left-to-right" evidence="7">
        <dbReference type="Rhea" id="RHEA:49521"/>
    </physiologicalReaction>
</comment>
<dbReference type="PANTHER" id="PTHR34861">
    <property type="match status" value="1"/>
</dbReference>
<evidence type="ECO:0000256" key="3">
    <source>
        <dbReference type="ARBA" id="ARBA00012931"/>
    </source>
</evidence>
<reference evidence="9" key="1">
    <citation type="submission" date="2021-12" db="EMBL/GenBank/DDBJ databases">
        <title>Curvularia clavata genome.</title>
        <authorList>
            <person name="Cao Y."/>
        </authorList>
    </citation>
    <scope>NUCLEOTIDE SEQUENCE</scope>
    <source>
        <strain evidence="9">Yc1106</strain>
    </source>
</reference>
<dbReference type="GO" id="GO:1990931">
    <property type="term" value="F:mRNA N6-methyladenosine dioxygenase activity"/>
    <property type="evidence" value="ECO:0007669"/>
    <property type="project" value="UniProtKB-EC"/>
</dbReference>
<dbReference type="EC" id="1.14.11.53" evidence="3"/>
<dbReference type="OrthoDB" id="6614653at2759"/>
<name>A0A9Q9DWN0_CURCL</name>
<accession>A0A9Q9DWN0</accession>
<dbReference type="InterPro" id="IPR027450">
    <property type="entry name" value="AlkB-like"/>
</dbReference>
<gene>
    <name evidence="9" type="ORF">yc1106_09316</name>
</gene>
<keyword evidence="10" id="KW-1185">Reference proteome</keyword>
<dbReference type="FunFam" id="2.60.120.590:FF:000014">
    <property type="entry name" value="Oxidoreductase, 2OG-Fe(II) oxygenase family family"/>
    <property type="match status" value="1"/>
</dbReference>
<keyword evidence="4" id="KW-0479">Metal-binding</keyword>
<feature type="domain" description="Alpha-ketoglutarate-dependent dioxygenase AlkB-like" evidence="8">
    <location>
        <begin position="470"/>
        <end position="652"/>
    </location>
</feature>
<dbReference type="VEuPathDB" id="FungiDB:yc1106_09316"/>